<dbReference type="Gene3D" id="3.40.1550.10">
    <property type="entry name" value="CheC-like"/>
    <property type="match status" value="1"/>
</dbReference>
<keyword evidence="1" id="KW-0145">Chemotaxis</keyword>
<evidence type="ECO:0000259" key="2">
    <source>
        <dbReference type="Pfam" id="PF13690"/>
    </source>
</evidence>
<accession>W4V6W0</accession>
<dbReference type="Proteomes" id="UP000019109">
    <property type="component" value="Unassembled WGS sequence"/>
</dbReference>
<gene>
    <name evidence="3" type="ORF">JCM21531_2009</name>
</gene>
<organism evidence="3 4">
    <name type="scientific">Acetivibrio straminisolvens JCM 21531</name>
    <dbReference type="NCBI Taxonomy" id="1294263"/>
    <lineage>
        <taxon>Bacteria</taxon>
        <taxon>Bacillati</taxon>
        <taxon>Bacillota</taxon>
        <taxon>Clostridia</taxon>
        <taxon>Eubacteriales</taxon>
        <taxon>Oscillospiraceae</taxon>
        <taxon>Acetivibrio</taxon>
    </lineage>
</organism>
<dbReference type="AlphaFoldDB" id="W4V6W0"/>
<evidence type="ECO:0000313" key="4">
    <source>
        <dbReference type="Proteomes" id="UP000019109"/>
    </source>
</evidence>
<sequence>MNGADFDSENEYMVLESVQTLSKIIAGNAIDELNNLYLAEIKAAPPIVLEGKDALITVPKVEPVSMDCTTSCGRLKINIAIEEDNTTGEY</sequence>
<dbReference type="STRING" id="1294263.JCM21531_2009"/>
<dbReference type="InterPro" id="IPR028051">
    <property type="entry name" value="CheX-like_dom"/>
</dbReference>
<evidence type="ECO:0000313" key="3">
    <source>
        <dbReference type="EMBL" id="GAE88558.1"/>
    </source>
</evidence>
<name>W4V6W0_9FIRM</name>
<comment type="caution">
    <text evidence="3">The sequence shown here is derived from an EMBL/GenBank/DDBJ whole genome shotgun (WGS) entry which is preliminary data.</text>
</comment>
<keyword evidence="4" id="KW-1185">Reference proteome</keyword>
<evidence type="ECO:0000256" key="1">
    <source>
        <dbReference type="ARBA" id="ARBA00022500"/>
    </source>
</evidence>
<reference evidence="3" key="1">
    <citation type="journal article" date="2014" name="Genome Announc.">
        <title>Draft Genome Sequence of Clostridium straminisolvens Strain JCM 21531T, Isolated from a Cellulose-Degrading Bacterial Community.</title>
        <authorList>
            <person name="Yuki M."/>
            <person name="Oshima K."/>
            <person name="Suda W."/>
            <person name="Sakamoto M."/>
            <person name="Kitamura K."/>
            <person name="Iida T."/>
            <person name="Hattori M."/>
            <person name="Ohkuma M."/>
        </authorList>
    </citation>
    <scope>NUCLEOTIDE SEQUENCE [LARGE SCALE GENOMIC DNA]</scope>
    <source>
        <strain evidence="3">JCM 21531</strain>
    </source>
</reference>
<dbReference type="SUPFAM" id="SSF103039">
    <property type="entry name" value="CheC-like"/>
    <property type="match status" value="1"/>
</dbReference>
<protein>
    <recommendedName>
        <fullName evidence="2">Chemotaxis phosphatase CheX-like domain-containing protein</fullName>
    </recommendedName>
</protein>
<dbReference type="RefSeq" id="WP_243467364.1">
    <property type="nucleotide sequence ID" value="NZ_BAVR01000020.1"/>
</dbReference>
<dbReference type="Pfam" id="PF13690">
    <property type="entry name" value="CheX"/>
    <property type="match status" value="1"/>
</dbReference>
<feature type="domain" description="Chemotaxis phosphatase CheX-like" evidence="2">
    <location>
        <begin position="7"/>
        <end position="64"/>
    </location>
</feature>
<dbReference type="GO" id="GO:0006935">
    <property type="term" value="P:chemotaxis"/>
    <property type="evidence" value="ECO:0007669"/>
    <property type="project" value="UniProtKB-KW"/>
</dbReference>
<dbReference type="InterPro" id="IPR028976">
    <property type="entry name" value="CheC-like_sf"/>
</dbReference>
<proteinExistence type="predicted"/>
<dbReference type="EMBL" id="BAVR01000020">
    <property type="protein sequence ID" value="GAE88558.1"/>
    <property type="molecule type" value="Genomic_DNA"/>
</dbReference>